<dbReference type="SUPFAM" id="SSF74650">
    <property type="entry name" value="Galactose mutarotase-like"/>
    <property type="match status" value="1"/>
</dbReference>
<sequence>MYFEDLSRQQNKESFQIFDQDVPNAWADEDLTDAEYAAKAKRLNASLPTTEKWATFASASAPKAFPWIDIYQSYHSLLMWGEHTNGAHSEGPVFSPPSLDDQTAANITYYELEQEMHRDLVRESKLFQDKVIKATETLFTKQITTKSKNTLVINNPLVRKRSDYVYFEIPKNKGVRKIIDNTTGKEVEFQIDENNLAFFYAQEVPSLGYKTFTLHLDNSKASANFKTETSPKIENDFYIITFDAKSGGIKSLYDKKLKRELIDQNANFKLNEYYYERFESTNYQEGSKKYQGKSATFKVQRGAFADIIISKVEAEGSKDIVQKVTIYKNSNQIDFEVSFDKDSSGRTLDDYRNYSPKGKEGLFYCLPFNVPNFTIKHELAGGIMEPIEDQMEGSSTDYYSIQNFSDISNNDWGITLAVKDVDLVEYGKPRPAYWSKGDDYENIMKKAKHSHFYLYLLNNMFFTNVRQSQPGPKNFKWSVRSHTGNWREGKAYNFGRDFANPLTSFISVGKKEGVLPSKSNSFIELDSESILCSTIKPAESNGEGYIMRFVEVSGKEQIVTVKAHFIKQIEKANLTNLVEVDRNYPLQLLGDNSFKFIIPAFGLRTIRVVPVKSQLPEIVKFIGSSLSDSKINLTWNLSSSKNNDISYYKVFRSKTPNFTTSLRTFVDNTDKPNFIDEPVLNIRGWQNNKLEPETSYYYKVEAIGKNNRAGKVSSEIRVQTKKTEEVNEKPKKVLGLVSTLISKITNNNYIGLYFYTNIEKDINKYNVYRSTEKDFVPNKTNILAEMDVTKTFEHVTPHGFAKATRQLKEYNRLLFVDEDIQPFTTYYYKVVAVDDAGQIGDFSREVHTTTGIANLILVGASGFRESREVSFENPNNNDWEIRYTKDGSLPTTNSTLYTGPFEINQDVMITGSLFEIGTDIGRGTVHRGFQKVKNFEVSYVTKYDEKWKSSGDFALIDNYRGNLTLGNNWQGFEVNDMDVTIDLKKATDVQSVAVSCLQNFGTWVFFPNYIEVFTSEDGENFKSAGRIETIKEWQRLVSKQADLTVSFPITNCRYVRVFAQNIGYIPEWHNFSGAKAWLFVDEIIIK</sequence>
<dbReference type="PROSITE" id="PS50853">
    <property type="entry name" value="FN3"/>
    <property type="match status" value="1"/>
</dbReference>
<evidence type="ECO:0000313" key="3">
    <source>
        <dbReference type="Proteomes" id="UP000306229"/>
    </source>
</evidence>
<dbReference type="KEGG" id="fbe:FF125_18900"/>
<dbReference type="InterPro" id="IPR003961">
    <property type="entry name" value="FN3_dom"/>
</dbReference>
<gene>
    <name evidence="2" type="ORF">FF125_18900</name>
</gene>
<dbReference type="Gene3D" id="2.60.40.10">
    <property type="entry name" value="Immunoglobulins"/>
    <property type="match status" value="2"/>
</dbReference>
<dbReference type="OrthoDB" id="1049785at2"/>
<accession>A0A5B7TYL9</accession>
<dbReference type="Gene3D" id="2.70.98.30">
    <property type="entry name" value="Golgi alpha-mannosidase II, domain 4"/>
    <property type="match status" value="1"/>
</dbReference>
<evidence type="ECO:0000259" key="1">
    <source>
        <dbReference type="PROSITE" id="PS50853"/>
    </source>
</evidence>
<dbReference type="Pfam" id="PF13290">
    <property type="entry name" value="CHB_HEX_C_1"/>
    <property type="match status" value="1"/>
</dbReference>
<dbReference type="AlphaFoldDB" id="A0A5B7TYL9"/>
<dbReference type="InterPro" id="IPR011682">
    <property type="entry name" value="Glyco_hydro_38_C"/>
</dbReference>
<dbReference type="RefSeq" id="WP_138951408.1">
    <property type="nucleotide sequence ID" value="NZ_CP040749.1"/>
</dbReference>
<proteinExistence type="predicted"/>
<dbReference type="Pfam" id="PF17677">
    <property type="entry name" value="Glyco_hydro38C2"/>
    <property type="match status" value="1"/>
</dbReference>
<dbReference type="InterPro" id="IPR041147">
    <property type="entry name" value="GH38_C"/>
</dbReference>
<dbReference type="GO" id="GO:0030246">
    <property type="term" value="F:carbohydrate binding"/>
    <property type="evidence" value="ECO:0007669"/>
    <property type="project" value="InterPro"/>
</dbReference>
<dbReference type="InterPro" id="IPR013783">
    <property type="entry name" value="Ig-like_fold"/>
</dbReference>
<reference evidence="2 3" key="1">
    <citation type="submission" date="2019-05" db="EMBL/GenBank/DDBJ databases">
        <title>Algicella ahnfeltiae gen. nov., sp. nov., a novel marine bacterium of the family Flavobacteriaceae isolated from a red alga.</title>
        <authorList>
            <person name="Nedashkovskaya O.I."/>
            <person name="Kukhlevskiy A.D."/>
            <person name="Kim S.-G."/>
            <person name="Zhukova N.V."/>
            <person name="Mikhailov V.V."/>
        </authorList>
    </citation>
    <scope>NUCLEOTIDE SEQUENCE [LARGE SCALE GENOMIC DNA]</scope>
    <source>
        <strain evidence="2 3">10Alg115</strain>
    </source>
</reference>
<dbReference type="Gene3D" id="2.60.120.260">
    <property type="entry name" value="Galactose-binding domain-like"/>
    <property type="match status" value="1"/>
</dbReference>
<dbReference type="SUPFAM" id="SSF49265">
    <property type="entry name" value="Fibronectin type III"/>
    <property type="match status" value="1"/>
</dbReference>
<protein>
    <recommendedName>
        <fullName evidence="1">Fibronectin type-III domain-containing protein</fullName>
    </recommendedName>
</protein>
<dbReference type="InterPro" id="IPR059177">
    <property type="entry name" value="GH29D-like_dom"/>
</dbReference>
<dbReference type="InterPro" id="IPR036116">
    <property type="entry name" value="FN3_sf"/>
</dbReference>
<keyword evidence="3" id="KW-1185">Reference proteome</keyword>
<dbReference type="EMBL" id="CP040749">
    <property type="protein sequence ID" value="QCX40411.1"/>
    <property type="molecule type" value="Genomic_DNA"/>
</dbReference>
<dbReference type="InterPro" id="IPR011013">
    <property type="entry name" value="Gal_mutarotase_sf_dom"/>
</dbReference>
<dbReference type="GO" id="GO:0004559">
    <property type="term" value="F:alpha-mannosidase activity"/>
    <property type="evidence" value="ECO:0007669"/>
    <property type="project" value="InterPro"/>
</dbReference>
<dbReference type="Pfam" id="PF07748">
    <property type="entry name" value="Glyco_hydro_38C"/>
    <property type="match status" value="1"/>
</dbReference>
<organism evidence="2 3">
    <name type="scientific">Aureibaculum algae</name>
    <dbReference type="NCBI Taxonomy" id="2584122"/>
    <lineage>
        <taxon>Bacteria</taxon>
        <taxon>Pseudomonadati</taxon>
        <taxon>Bacteroidota</taxon>
        <taxon>Flavobacteriia</taxon>
        <taxon>Flavobacteriales</taxon>
        <taxon>Flavobacteriaceae</taxon>
        <taxon>Aureibaculum</taxon>
    </lineage>
</organism>
<evidence type="ECO:0000313" key="2">
    <source>
        <dbReference type="EMBL" id="QCX40411.1"/>
    </source>
</evidence>
<dbReference type="CDD" id="cd00063">
    <property type="entry name" value="FN3"/>
    <property type="match status" value="1"/>
</dbReference>
<dbReference type="Proteomes" id="UP000306229">
    <property type="component" value="Chromosome"/>
</dbReference>
<name>A0A5B7TYL9_9FLAO</name>
<feature type="domain" description="Fibronectin type-III" evidence="1">
    <location>
        <begin position="615"/>
        <end position="723"/>
    </location>
</feature>
<dbReference type="GO" id="GO:0006013">
    <property type="term" value="P:mannose metabolic process"/>
    <property type="evidence" value="ECO:0007669"/>
    <property type="project" value="InterPro"/>
</dbReference>